<dbReference type="EMBL" id="JBITLV010000001">
    <property type="protein sequence ID" value="MFI7585865.1"/>
    <property type="molecule type" value="Genomic_DNA"/>
</dbReference>
<comment type="subcellular location">
    <subcellularLocation>
        <location evidence="1 6">Bacterial flagellum basal body</location>
    </subcellularLocation>
</comment>
<sequence length="115" mass="12239">MLNDLSISALQSALDGLSQRQQAISDDIANVNTPYYRARSVAFEGSLKQALANGDDPLSANATVTFSNAQPGLNGNNVNLTQETVDSAKTEMSYELALRAVSDRFSLTRTAIKGA</sequence>
<evidence type="ECO:0000313" key="7">
    <source>
        <dbReference type="EMBL" id="MFI7585865.1"/>
    </source>
</evidence>
<keyword evidence="7" id="KW-0282">Flagellum</keyword>
<evidence type="ECO:0000256" key="4">
    <source>
        <dbReference type="ARBA" id="ARBA00023143"/>
    </source>
</evidence>
<dbReference type="Proteomes" id="UP001612915">
    <property type="component" value="Unassembled WGS sequence"/>
</dbReference>
<keyword evidence="8" id="KW-1185">Reference proteome</keyword>
<dbReference type="InterPro" id="IPR006300">
    <property type="entry name" value="FlgB"/>
</dbReference>
<accession>A0ABW8AHM5</accession>
<organism evidence="7 8">
    <name type="scientific">Spongisporangium articulatum</name>
    <dbReference type="NCBI Taxonomy" id="3362603"/>
    <lineage>
        <taxon>Bacteria</taxon>
        <taxon>Bacillati</taxon>
        <taxon>Actinomycetota</taxon>
        <taxon>Actinomycetes</taxon>
        <taxon>Kineosporiales</taxon>
        <taxon>Kineosporiaceae</taxon>
        <taxon>Spongisporangium</taxon>
    </lineage>
</organism>
<comment type="caution">
    <text evidence="7">The sequence shown here is derived from an EMBL/GenBank/DDBJ whole genome shotgun (WGS) entry which is preliminary data.</text>
</comment>
<comment type="similarity">
    <text evidence="2 6">Belongs to the flagella basal body rod proteins family.</text>
</comment>
<evidence type="ECO:0000256" key="2">
    <source>
        <dbReference type="ARBA" id="ARBA00009677"/>
    </source>
</evidence>
<evidence type="ECO:0000256" key="3">
    <source>
        <dbReference type="ARBA" id="ARBA00014376"/>
    </source>
</evidence>
<comment type="function">
    <text evidence="5 6">Structural component of flagellum, the bacterial motility apparatus. Part of the rod structure of flagellar basal body.</text>
</comment>
<gene>
    <name evidence="7" type="primary">flgB</name>
    <name evidence="7" type="ORF">ACIB24_02175</name>
</gene>
<dbReference type="RefSeq" id="WP_398274488.1">
    <property type="nucleotide sequence ID" value="NZ_JBITLV010000001.1"/>
</dbReference>
<name>A0ABW8AHM5_9ACTN</name>
<comment type="subunit">
    <text evidence="6">The basal body constitutes a major portion of the flagellar organelle and consists of a number of rings mounted on a central rod.</text>
</comment>
<reference evidence="7 8" key="1">
    <citation type="submission" date="2024-10" db="EMBL/GenBank/DDBJ databases">
        <title>The Natural Products Discovery Center: Release of the First 8490 Sequenced Strains for Exploring Actinobacteria Biosynthetic Diversity.</title>
        <authorList>
            <person name="Kalkreuter E."/>
            <person name="Kautsar S.A."/>
            <person name="Yang D."/>
            <person name="Bader C.D."/>
            <person name="Teijaro C.N."/>
            <person name="Fluegel L."/>
            <person name="Davis C.M."/>
            <person name="Simpson J.R."/>
            <person name="Lauterbach L."/>
            <person name="Steele A.D."/>
            <person name="Gui C."/>
            <person name="Meng S."/>
            <person name="Li G."/>
            <person name="Viehrig K."/>
            <person name="Ye F."/>
            <person name="Su P."/>
            <person name="Kiefer A.F."/>
            <person name="Nichols A."/>
            <person name="Cepeda A.J."/>
            <person name="Yan W."/>
            <person name="Fan B."/>
            <person name="Jiang Y."/>
            <person name="Adhikari A."/>
            <person name="Zheng C.-J."/>
            <person name="Schuster L."/>
            <person name="Cowan T.M."/>
            <person name="Smanski M.J."/>
            <person name="Chevrette M.G."/>
            <person name="De Carvalho L.P.S."/>
            <person name="Shen B."/>
        </authorList>
    </citation>
    <scope>NUCLEOTIDE SEQUENCE [LARGE SCALE GENOMIC DNA]</scope>
    <source>
        <strain evidence="7 8">NPDC049639</strain>
    </source>
</reference>
<evidence type="ECO:0000256" key="5">
    <source>
        <dbReference type="ARBA" id="ARBA00024934"/>
    </source>
</evidence>
<evidence type="ECO:0000256" key="1">
    <source>
        <dbReference type="ARBA" id="ARBA00004117"/>
    </source>
</evidence>
<keyword evidence="7" id="KW-0966">Cell projection</keyword>
<dbReference type="NCBIfam" id="TIGR01396">
    <property type="entry name" value="FlgB"/>
    <property type="match status" value="1"/>
</dbReference>
<keyword evidence="7" id="KW-0969">Cilium</keyword>
<evidence type="ECO:0000256" key="6">
    <source>
        <dbReference type="PIRNR" id="PIRNR002889"/>
    </source>
</evidence>
<proteinExistence type="inferred from homology"/>
<evidence type="ECO:0000313" key="8">
    <source>
        <dbReference type="Proteomes" id="UP001612915"/>
    </source>
</evidence>
<dbReference type="PIRSF" id="PIRSF002889">
    <property type="entry name" value="Rod_FlgB"/>
    <property type="match status" value="1"/>
</dbReference>
<keyword evidence="4 6" id="KW-0975">Bacterial flagellum</keyword>
<protein>
    <recommendedName>
        <fullName evidence="3 6">Flagellar basal body rod protein FlgB</fullName>
    </recommendedName>
</protein>